<evidence type="ECO:0000256" key="1">
    <source>
        <dbReference type="SAM" id="MobiDB-lite"/>
    </source>
</evidence>
<sequence length="68" mass="7426">MAQVRGDGTRPGEAAETGPGRVTGDHGDHPEYVARGSREVRRKRMNDENAPEPGGPRRPCPGDRRADY</sequence>
<gene>
    <name evidence="2" type="ORF">GCM10010517_12820</name>
</gene>
<dbReference type="EMBL" id="BAAAVI010000006">
    <property type="protein sequence ID" value="GAA2854755.1"/>
    <property type="molecule type" value="Genomic_DNA"/>
</dbReference>
<dbReference type="Proteomes" id="UP001500831">
    <property type="component" value="Unassembled WGS sequence"/>
</dbReference>
<organism evidence="2 3">
    <name type="scientific">Streptosporangium fragile</name>
    <dbReference type="NCBI Taxonomy" id="46186"/>
    <lineage>
        <taxon>Bacteria</taxon>
        <taxon>Bacillati</taxon>
        <taxon>Actinomycetota</taxon>
        <taxon>Actinomycetes</taxon>
        <taxon>Streptosporangiales</taxon>
        <taxon>Streptosporangiaceae</taxon>
        <taxon>Streptosporangium</taxon>
    </lineage>
</organism>
<accession>A0ABN3VUW1</accession>
<keyword evidence="3" id="KW-1185">Reference proteome</keyword>
<protein>
    <submittedName>
        <fullName evidence="2">Uncharacterized protein</fullName>
    </submittedName>
</protein>
<evidence type="ECO:0000313" key="3">
    <source>
        <dbReference type="Proteomes" id="UP001500831"/>
    </source>
</evidence>
<evidence type="ECO:0000313" key="2">
    <source>
        <dbReference type="EMBL" id="GAA2854755.1"/>
    </source>
</evidence>
<comment type="caution">
    <text evidence="2">The sequence shown here is derived from an EMBL/GenBank/DDBJ whole genome shotgun (WGS) entry which is preliminary data.</text>
</comment>
<reference evidence="2 3" key="1">
    <citation type="journal article" date="2019" name="Int. J. Syst. Evol. Microbiol.">
        <title>The Global Catalogue of Microorganisms (GCM) 10K type strain sequencing project: providing services to taxonomists for standard genome sequencing and annotation.</title>
        <authorList>
            <consortium name="The Broad Institute Genomics Platform"/>
            <consortium name="The Broad Institute Genome Sequencing Center for Infectious Disease"/>
            <person name="Wu L."/>
            <person name="Ma J."/>
        </authorList>
    </citation>
    <scope>NUCLEOTIDE SEQUENCE [LARGE SCALE GENOMIC DNA]</scope>
    <source>
        <strain evidence="2 3">JCM 6242</strain>
    </source>
</reference>
<feature type="compositionally biased region" description="Basic and acidic residues" evidence="1">
    <location>
        <begin position="23"/>
        <end position="39"/>
    </location>
</feature>
<proteinExistence type="predicted"/>
<feature type="region of interest" description="Disordered" evidence="1">
    <location>
        <begin position="1"/>
        <end position="68"/>
    </location>
</feature>
<name>A0ABN3VUW1_9ACTN</name>